<dbReference type="AlphaFoldDB" id="A0A7S3FKK9"/>
<name>A0A7S3FKK9_9EUKA</name>
<accession>A0A7S3FKK9</accession>
<protein>
    <submittedName>
        <fullName evidence="1">Uncharacterized protein</fullName>
    </submittedName>
</protein>
<gene>
    <name evidence="1" type="ORF">HERI1096_LOCUS37747</name>
</gene>
<dbReference type="EMBL" id="HBHX01068344">
    <property type="protein sequence ID" value="CAE0149136.1"/>
    <property type="molecule type" value="Transcribed_RNA"/>
</dbReference>
<dbReference type="InterPro" id="IPR017850">
    <property type="entry name" value="Alkaline_phosphatase_core_sf"/>
</dbReference>
<organism evidence="1">
    <name type="scientific">Haptolina ericina</name>
    <dbReference type="NCBI Taxonomy" id="156174"/>
    <lineage>
        <taxon>Eukaryota</taxon>
        <taxon>Haptista</taxon>
        <taxon>Haptophyta</taxon>
        <taxon>Prymnesiophyceae</taxon>
        <taxon>Prymnesiales</taxon>
        <taxon>Prymnesiaceae</taxon>
        <taxon>Haptolina</taxon>
    </lineage>
</organism>
<dbReference type="SUPFAM" id="SSF53649">
    <property type="entry name" value="Alkaline phosphatase-like"/>
    <property type="match status" value="1"/>
</dbReference>
<evidence type="ECO:0000313" key="1">
    <source>
        <dbReference type="EMBL" id="CAE0149136.1"/>
    </source>
</evidence>
<sequence>MTGLQHTGPFGSAHFIDCGQGCLFDIVSDEAEMHNLANSTNATHAAALQQLKARMAEVRETVYAPERGDLDPAACEANQKHGGYWSPWLPSPPGWPSHL</sequence>
<reference evidence="1" key="1">
    <citation type="submission" date="2021-01" db="EMBL/GenBank/DDBJ databases">
        <authorList>
            <person name="Corre E."/>
            <person name="Pelletier E."/>
            <person name="Niang G."/>
            <person name="Scheremetjew M."/>
            <person name="Finn R."/>
            <person name="Kale V."/>
            <person name="Holt S."/>
            <person name="Cochrane G."/>
            <person name="Meng A."/>
            <person name="Brown T."/>
            <person name="Cohen L."/>
        </authorList>
    </citation>
    <scope>NUCLEOTIDE SEQUENCE</scope>
    <source>
        <strain evidence="1">CCMP281</strain>
    </source>
</reference>
<proteinExistence type="predicted"/>